<dbReference type="RefSeq" id="XP_015078722.1">
    <property type="nucleotide sequence ID" value="XM_015223236.1"/>
</dbReference>
<accession>A0ABM1H0M8</accession>
<dbReference type="Proteomes" id="UP000694930">
    <property type="component" value="Chromosome 1"/>
</dbReference>
<feature type="region of interest" description="Disordered" evidence="1">
    <location>
        <begin position="1"/>
        <end position="47"/>
    </location>
</feature>
<dbReference type="GeneID" id="107022637"/>
<evidence type="ECO:0000256" key="1">
    <source>
        <dbReference type="SAM" id="MobiDB-lite"/>
    </source>
</evidence>
<proteinExistence type="predicted"/>
<keyword evidence="2" id="KW-1185">Reference proteome</keyword>
<reference evidence="2" key="1">
    <citation type="journal article" date="2014" name="Nat. Genet.">
        <title>The genome of the stress-tolerant wild tomato species Solanum pennellii.</title>
        <authorList>
            <person name="Bolger A."/>
            <person name="Scossa F."/>
            <person name="Bolger M.E."/>
            <person name="Lanz C."/>
            <person name="Maumus F."/>
            <person name="Tohge T."/>
            <person name="Quesneville H."/>
            <person name="Alseekh S."/>
            <person name="Sorensen I."/>
            <person name="Lichtenstein G."/>
            <person name="Fich E.A."/>
            <person name="Conte M."/>
            <person name="Keller H."/>
            <person name="Schneeberger K."/>
            <person name="Schwacke R."/>
            <person name="Ofner I."/>
            <person name="Vrebalov J."/>
            <person name="Xu Y."/>
            <person name="Osorio S."/>
            <person name="Aflitos S.A."/>
            <person name="Schijlen E."/>
            <person name="Jimenez-Gomez J.M."/>
            <person name="Ryngajllo M."/>
            <person name="Kimura S."/>
            <person name="Kumar R."/>
            <person name="Koenig D."/>
            <person name="Headland L.R."/>
            <person name="Maloof J.N."/>
            <person name="Sinha N."/>
            <person name="van Ham R.C."/>
            <person name="Lankhorst R.K."/>
            <person name="Mao L."/>
            <person name="Vogel A."/>
            <person name="Arsova B."/>
            <person name="Panstruga R."/>
            <person name="Fei Z."/>
            <person name="Rose J.K."/>
            <person name="Zamir D."/>
            <person name="Carrari F."/>
            <person name="Giovannoni J.J."/>
            <person name="Weigel D."/>
            <person name="Usadel B."/>
            <person name="Fernie A.R."/>
        </authorList>
    </citation>
    <scope>NUCLEOTIDE SEQUENCE [LARGE SCALE GENOMIC DNA]</scope>
    <source>
        <strain evidence="2">cv. LA0716</strain>
    </source>
</reference>
<reference evidence="3" key="2">
    <citation type="submission" date="2025-08" db="UniProtKB">
        <authorList>
            <consortium name="RefSeq"/>
        </authorList>
    </citation>
    <scope>IDENTIFICATION</scope>
</reference>
<gene>
    <name evidence="3" type="primary">LOC107022637</name>
</gene>
<name>A0ABM1H0M8_SOLPN</name>
<feature type="compositionally biased region" description="Basic and acidic residues" evidence="1">
    <location>
        <begin position="1"/>
        <end position="34"/>
    </location>
</feature>
<evidence type="ECO:0000313" key="3">
    <source>
        <dbReference type="RefSeq" id="XP_015078722.1"/>
    </source>
</evidence>
<evidence type="ECO:0000313" key="2">
    <source>
        <dbReference type="Proteomes" id="UP000694930"/>
    </source>
</evidence>
<organism evidence="2 3">
    <name type="scientific">Solanum pennellii</name>
    <name type="common">Tomato</name>
    <name type="synonym">Lycopersicon pennellii</name>
    <dbReference type="NCBI Taxonomy" id="28526"/>
    <lineage>
        <taxon>Eukaryota</taxon>
        <taxon>Viridiplantae</taxon>
        <taxon>Streptophyta</taxon>
        <taxon>Embryophyta</taxon>
        <taxon>Tracheophyta</taxon>
        <taxon>Spermatophyta</taxon>
        <taxon>Magnoliopsida</taxon>
        <taxon>eudicotyledons</taxon>
        <taxon>Gunneridae</taxon>
        <taxon>Pentapetalae</taxon>
        <taxon>asterids</taxon>
        <taxon>lamiids</taxon>
        <taxon>Solanales</taxon>
        <taxon>Solanaceae</taxon>
        <taxon>Solanoideae</taxon>
        <taxon>Solaneae</taxon>
        <taxon>Solanum</taxon>
        <taxon>Solanum subgen. Lycopersicon</taxon>
    </lineage>
</organism>
<protein>
    <submittedName>
        <fullName evidence="3">Uncharacterized protein LOC107022637</fullName>
    </submittedName>
</protein>
<sequence length="166" mass="18821">MVHAQQIERTRLKRKNKDDKRARPYDEGNKDRVYNPKPQGVKGGGLQSEKPNCAKCGKRHMGKCLVETDNCFSCGRSGHLVKDFPMSKTQGRESYQTQASGLNCDAPRKNHFYALNSKGDQEDSPNVVTDMLQGSQSRIREDRLEIGTLGHLRKTLHRQKNSVTHQ</sequence>